<keyword evidence="3" id="KW-1185">Reference proteome</keyword>
<name>A0AAD3S3Y2_NEPGR</name>
<accession>A0AAD3S3Y2</accession>
<dbReference type="EMBL" id="BSYO01000004">
    <property type="protein sequence ID" value="GMH03774.1"/>
    <property type="molecule type" value="Genomic_DNA"/>
</dbReference>
<evidence type="ECO:0000313" key="3">
    <source>
        <dbReference type="Proteomes" id="UP001279734"/>
    </source>
</evidence>
<evidence type="ECO:0000313" key="2">
    <source>
        <dbReference type="EMBL" id="GMH03774.1"/>
    </source>
</evidence>
<proteinExistence type="predicted"/>
<sequence length="74" mass="8141">MCGGSRVCLRKERGFGATPVRGWLAGGRLQLQGAKATAVAGGRCGDACGSRVHERERREGLTTGERRQERDRRW</sequence>
<comment type="caution">
    <text evidence="2">The sequence shown here is derived from an EMBL/GenBank/DDBJ whole genome shotgun (WGS) entry which is preliminary data.</text>
</comment>
<feature type="region of interest" description="Disordered" evidence="1">
    <location>
        <begin position="51"/>
        <end position="74"/>
    </location>
</feature>
<organism evidence="2 3">
    <name type="scientific">Nepenthes gracilis</name>
    <name type="common">Slender pitcher plant</name>
    <dbReference type="NCBI Taxonomy" id="150966"/>
    <lineage>
        <taxon>Eukaryota</taxon>
        <taxon>Viridiplantae</taxon>
        <taxon>Streptophyta</taxon>
        <taxon>Embryophyta</taxon>
        <taxon>Tracheophyta</taxon>
        <taxon>Spermatophyta</taxon>
        <taxon>Magnoliopsida</taxon>
        <taxon>eudicotyledons</taxon>
        <taxon>Gunneridae</taxon>
        <taxon>Pentapetalae</taxon>
        <taxon>Caryophyllales</taxon>
        <taxon>Nepenthaceae</taxon>
        <taxon>Nepenthes</taxon>
    </lineage>
</organism>
<dbReference type="AlphaFoldDB" id="A0AAD3S3Y2"/>
<protein>
    <submittedName>
        <fullName evidence="2">Uncharacterized protein</fullName>
    </submittedName>
</protein>
<dbReference type="Proteomes" id="UP001279734">
    <property type="component" value="Unassembled WGS sequence"/>
</dbReference>
<gene>
    <name evidence="2" type="ORF">Nepgr_005613</name>
</gene>
<evidence type="ECO:0000256" key="1">
    <source>
        <dbReference type="SAM" id="MobiDB-lite"/>
    </source>
</evidence>
<reference evidence="2" key="1">
    <citation type="submission" date="2023-05" db="EMBL/GenBank/DDBJ databases">
        <title>Nepenthes gracilis genome sequencing.</title>
        <authorList>
            <person name="Fukushima K."/>
        </authorList>
    </citation>
    <scope>NUCLEOTIDE SEQUENCE</scope>
    <source>
        <strain evidence="2">SING2019-196</strain>
    </source>
</reference>